<dbReference type="GeneID" id="84592002"/>
<evidence type="ECO:0000313" key="1">
    <source>
        <dbReference type="RefSeq" id="XP_059601376.1"/>
    </source>
</evidence>
<reference evidence="1" key="1">
    <citation type="submission" date="2025-02" db="EMBL/GenBank/DDBJ databases">
        <authorList>
            <consortium name="NCBI Genome Project"/>
        </authorList>
    </citation>
    <scope>NUCLEOTIDE SEQUENCE</scope>
</reference>
<proteinExistence type="predicted"/>
<dbReference type="KEGG" id="ang:An09g03265"/>
<dbReference type="VEuPathDB" id="FungiDB:An09g03265"/>
<name>A0AAJ8BRR6_ASPNG</name>
<sequence length="93" mass="10865">MDMKRPQLSYFKAHGPPFPRKRISTCQILRGFARRHFAKHLKPFMNAETRPVDLPSEFKKLHFTVRTDVMVQETKSLIKYFATPKGLSQYPAA</sequence>
<protein>
    <submittedName>
        <fullName evidence="1">Uncharacterized protein</fullName>
    </submittedName>
</protein>
<dbReference type="RefSeq" id="XP_059601376.1">
    <property type="nucleotide sequence ID" value="XM_059749710.1"/>
</dbReference>
<reference evidence="1" key="2">
    <citation type="submission" date="2025-08" db="UniProtKB">
        <authorList>
            <consortium name="RefSeq"/>
        </authorList>
    </citation>
    <scope>IDENTIFICATION</scope>
</reference>
<gene>
    <name evidence="1" type="ORF">An09g03265</name>
</gene>
<dbReference type="AlphaFoldDB" id="A0AAJ8BRR6"/>
<organism evidence="1">
    <name type="scientific">Aspergillus niger</name>
    <dbReference type="NCBI Taxonomy" id="5061"/>
    <lineage>
        <taxon>Eukaryota</taxon>
        <taxon>Fungi</taxon>
        <taxon>Dikarya</taxon>
        <taxon>Ascomycota</taxon>
        <taxon>Pezizomycotina</taxon>
        <taxon>Eurotiomycetes</taxon>
        <taxon>Eurotiomycetidae</taxon>
        <taxon>Eurotiales</taxon>
        <taxon>Aspergillaceae</taxon>
        <taxon>Aspergillus</taxon>
        <taxon>Aspergillus subgen. Circumdati</taxon>
    </lineage>
</organism>
<accession>A0AAJ8BRR6</accession>